<dbReference type="EMBL" id="JABGBN010000006">
    <property type="protein sequence ID" value="NOL52090.1"/>
    <property type="molecule type" value="Genomic_DNA"/>
</dbReference>
<gene>
    <name evidence="1" type="ORF">HKX39_07935</name>
</gene>
<dbReference type="RefSeq" id="WP_171680785.1">
    <property type="nucleotide sequence ID" value="NZ_JABGBN010000006.1"/>
</dbReference>
<comment type="caution">
    <text evidence="1">The sequence shown here is derived from an EMBL/GenBank/DDBJ whole genome shotgun (WGS) entry which is preliminary data.</text>
</comment>
<reference evidence="1 2" key="1">
    <citation type="submission" date="2020-05" db="EMBL/GenBank/DDBJ databases">
        <authorList>
            <person name="Niu N."/>
        </authorList>
    </citation>
    <scope>NUCLEOTIDE SEQUENCE [LARGE SCALE GENOMIC DNA]</scope>
    <source>
        <strain evidence="1 2">3340-03</strain>
    </source>
</reference>
<evidence type="ECO:0000313" key="1">
    <source>
        <dbReference type="EMBL" id="NOL52090.1"/>
    </source>
</evidence>
<organism evidence="1 2">
    <name type="scientific">Pelistega suis</name>
    <dbReference type="NCBI Taxonomy" id="1631957"/>
    <lineage>
        <taxon>Bacteria</taxon>
        <taxon>Pseudomonadati</taxon>
        <taxon>Pseudomonadota</taxon>
        <taxon>Betaproteobacteria</taxon>
        <taxon>Burkholderiales</taxon>
        <taxon>Alcaligenaceae</taxon>
        <taxon>Pelistega</taxon>
    </lineage>
</organism>
<accession>A0A849P3L2</accession>
<sequence>MKALNDVLMVLLSLIVLGSLVGVSVKQVGEKHSYSFFIKTEPSLKMFFLLAPQ</sequence>
<evidence type="ECO:0000313" key="2">
    <source>
        <dbReference type="Proteomes" id="UP000537862"/>
    </source>
</evidence>
<protein>
    <submittedName>
        <fullName evidence="1">Uncharacterized protein</fullName>
    </submittedName>
</protein>
<keyword evidence="2" id="KW-1185">Reference proteome</keyword>
<dbReference type="AlphaFoldDB" id="A0A849P3L2"/>
<dbReference type="Proteomes" id="UP000537862">
    <property type="component" value="Unassembled WGS sequence"/>
</dbReference>
<name>A0A849P3L2_9BURK</name>
<proteinExistence type="predicted"/>